<comment type="caution">
    <text evidence="1">The sequence shown here is derived from an EMBL/GenBank/DDBJ whole genome shotgun (WGS) entry which is preliminary data.</text>
</comment>
<accession>A0A0F9PDX1</accession>
<dbReference type="EMBL" id="LAZR01002441">
    <property type="protein sequence ID" value="KKN30010.1"/>
    <property type="molecule type" value="Genomic_DNA"/>
</dbReference>
<gene>
    <name evidence="1" type="ORF">LCGC14_0838270</name>
</gene>
<protein>
    <submittedName>
        <fullName evidence="1">Uncharacterized protein</fullName>
    </submittedName>
</protein>
<reference evidence="1" key="1">
    <citation type="journal article" date="2015" name="Nature">
        <title>Complex archaea that bridge the gap between prokaryotes and eukaryotes.</title>
        <authorList>
            <person name="Spang A."/>
            <person name="Saw J.H."/>
            <person name="Jorgensen S.L."/>
            <person name="Zaremba-Niedzwiedzka K."/>
            <person name="Martijn J."/>
            <person name="Lind A.E."/>
            <person name="van Eijk R."/>
            <person name="Schleper C."/>
            <person name="Guy L."/>
            <person name="Ettema T.J."/>
        </authorList>
    </citation>
    <scope>NUCLEOTIDE SEQUENCE</scope>
</reference>
<organism evidence="1">
    <name type="scientific">marine sediment metagenome</name>
    <dbReference type="NCBI Taxonomy" id="412755"/>
    <lineage>
        <taxon>unclassified sequences</taxon>
        <taxon>metagenomes</taxon>
        <taxon>ecological metagenomes</taxon>
    </lineage>
</organism>
<sequence length="84" mass="10037">MIRKSIKTEIEFRDKDQMCTYKTRFYNIQKGKIKKKGQYLYEGDRVDISKSRIFDEKSDYNTSKFSVSAKNLNDLKKKLKKIKG</sequence>
<dbReference type="AlphaFoldDB" id="A0A0F9PDX1"/>
<proteinExistence type="predicted"/>
<evidence type="ECO:0000313" key="1">
    <source>
        <dbReference type="EMBL" id="KKN30010.1"/>
    </source>
</evidence>
<name>A0A0F9PDX1_9ZZZZ</name>